<accession>A0A382RIW9</accession>
<feature type="non-terminal residue" evidence="2">
    <location>
        <position position="1"/>
    </location>
</feature>
<evidence type="ECO:0000256" key="1">
    <source>
        <dbReference type="SAM" id="Phobius"/>
    </source>
</evidence>
<dbReference type="AlphaFoldDB" id="A0A382RIW9"/>
<proteinExistence type="predicted"/>
<keyword evidence="1" id="KW-0472">Membrane</keyword>
<keyword evidence="1" id="KW-0812">Transmembrane</keyword>
<reference evidence="2" key="1">
    <citation type="submission" date="2018-05" db="EMBL/GenBank/DDBJ databases">
        <authorList>
            <person name="Lanie J.A."/>
            <person name="Ng W.-L."/>
            <person name="Kazmierczak K.M."/>
            <person name="Andrzejewski T.M."/>
            <person name="Davidsen T.M."/>
            <person name="Wayne K.J."/>
            <person name="Tettelin H."/>
            <person name="Glass J.I."/>
            <person name="Rusch D."/>
            <person name="Podicherti R."/>
            <person name="Tsui H.-C.T."/>
            <person name="Winkler M.E."/>
        </authorList>
    </citation>
    <scope>NUCLEOTIDE SEQUENCE</scope>
</reference>
<dbReference type="EMBL" id="UINC01121627">
    <property type="protein sequence ID" value="SVC96928.1"/>
    <property type="molecule type" value="Genomic_DNA"/>
</dbReference>
<name>A0A382RIW9_9ZZZZ</name>
<keyword evidence="1" id="KW-1133">Transmembrane helix</keyword>
<feature type="transmembrane region" description="Helical" evidence="1">
    <location>
        <begin position="6"/>
        <end position="22"/>
    </location>
</feature>
<protein>
    <submittedName>
        <fullName evidence="2">Uncharacterized protein</fullName>
    </submittedName>
</protein>
<sequence>TRPALLYALFIWIVNYIWCYINK</sequence>
<evidence type="ECO:0000313" key="2">
    <source>
        <dbReference type="EMBL" id="SVC96928.1"/>
    </source>
</evidence>
<gene>
    <name evidence="2" type="ORF">METZ01_LOCUS349782</name>
</gene>
<organism evidence="2">
    <name type="scientific">marine metagenome</name>
    <dbReference type="NCBI Taxonomy" id="408172"/>
    <lineage>
        <taxon>unclassified sequences</taxon>
        <taxon>metagenomes</taxon>
        <taxon>ecological metagenomes</taxon>
    </lineage>
</organism>